<organism evidence="9 10">
    <name type="scientific">Nitrosovibrio tenuis</name>
    <dbReference type="NCBI Taxonomy" id="1233"/>
    <lineage>
        <taxon>Bacteria</taxon>
        <taxon>Pseudomonadati</taxon>
        <taxon>Pseudomonadota</taxon>
        <taxon>Betaproteobacteria</taxon>
        <taxon>Nitrosomonadales</taxon>
        <taxon>Nitrosomonadaceae</taxon>
        <taxon>Nitrosovibrio</taxon>
    </lineage>
</organism>
<dbReference type="InterPro" id="IPR035644">
    <property type="entry name" value="MraZ_C"/>
</dbReference>
<sequence length="162" mass="17846">MEELGIFVYGNKGDTMFRGGTPISLDNKGRLAVPAKYRDGLISLCAGHLVITADPSKCLLVYPQPIWEPIEQKLNSLSSFNPQTRSLQRLLIGNACDVEMDGAGRILVPPPLRQFAGLSKEVVLVGQGAKFELWDDEKWNLQMENALAFKDGIPLELDGFSL</sequence>
<dbReference type="GO" id="GO:0003700">
    <property type="term" value="F:DNA-binding transcription factor activity"/>
    <property type="evidence" value="ECO:0007669"/>
    <property type="project" value="UniProtKB-UniRule"/>
</dbReference>
<dbReference type="InterPro" id="IPR037914">
    <property type="entry name" value="SpoVT-AbrB_sf"/>
</dbReference>
<dbReference type="GO" id="GO:0005737">
    <property type="term" value="C:cytoplasm"/>
    <property type="evidence" value="ECO:0007669"/>
    <property type="project" value="UniProtKB-UniRule"/>
</dbReference>
<dbReference type="PROSITE" id="PS51740">
    <property type="entry name" value="SPOVT_ABRB"/>
    <property type="match status" value="2"/>
</dbReference>
<keyword evidence="4 7" id="KW-0805">Transcription regulation</keyword>
<dbReference type="GO" id="GO:0000976">
    <property type="term" value="F:transcription cis-regulatory region binding"/>
    <property type="evidence" value="ECO:0007669"/>
    <property type="project" value="TreeGrafter"/>
</dbReference>
<feature type="domain" description="SpoVT-AbrB" evidence="8">
    <location>
        <begin position="95"/>
        <end position="138"/>
    </location>
</feature>
<evidence type="ECO:0000313" key="10">
    <source>
        <dbReference type="Proteomes" id="UP000198620"/>
    </source>
</evidence>
<dbReference type="EMBL" id="FOBH01000001">
    <property type="protein sequence ID" value="SEK31224.1"/>
    <property type="molecule type" value="Genomic_DNA"/>
</dbReference>
<dbReference type="InterPro" id="IPR035642">
    <property type="entry name" value="MraZ_N"/>
</dbReference>
<keyword evidence="6 7" id="KW-0804">Transcription</keyword>
<evidence type="ECO:0000256" key="2">
    <source>
        <dbReference type="ARBA" id="ARBA00022490"/>
    </source>
</evidence>
<dbReference type="Gene3D" id="3.40.1550.20">
    <property type="entry name" value="Transcriptional regulator MraZ domain"/>
    <property type="match status" value="1"/>
</dbReference>
<accession>A0A1H7FZI8</accession>
<evidence type="ECO:0000313" key="9">
    <source>
        <dbReference type="EMBL" id="SEK31224.1"/>
    </source>
</evidence>
<dbReference type="PANTHER" id="PTHR34701:SF1">
    <property type="entry name" value="TRANSCRIPTIONAL REGULATOR MRAZ"/>
    <property type="match status" value="1"/>
</dbReference>
<dbReference type="Pfam" id="PF02381">
    <property type="entry name" value="MraZ"/>
    <property type="match status" value="2"/>
</dbReference>
<dbReference type="STRING" id="1233.SAMN05216387_101127"/>
<comment type="subcellular location">
    <subcellularLocation>
        <location evidence="7">Cytoplasm</location>
        <location evidence="7">Nucleoid</location>
    </subcellularLocation>
</comment>
<dbReference type="CDD" id="cd16320">
    <property type="entry name" value="MraZ_N"/>
    <property type="match status" value="1"/>
</dbReference>
<dbReference type="HAMAP" id="MF_01008">
    <property type="entry name" value="MraZ"/>
    <property type="match status" value="1"/>
</dbReference>
<evidence type="ECO:0000256" key="3">
    <source>
        <dbReference type="ARBA" id="ARBA00022737"/>
    </source>
</evidence>
<dbReference type="CDD" id="cd16321">
    <property type="entry name" value="MraZ_C"/>
    <property type="match status" value="1"/>
</dbReference>
<evidence type="ECO:0000256" key="5">
    <source>
        <dbReference type="ARBA" id="ARBA00023125"/>
    </source>
</evidence>
<keyword evidence="10" id="KW-1185">Reference proteome</keyword>
<reference evidence="9 10" key="1">
    <citation type="submission" date="2016-10" db="EMBL/GenBank/DDBJ databases">
        <authorList>
            <person name="de Groot N.N."/>
        </authorList>
    </citation>
    <scope>NUCLEOTIDE SEQUENCE [LARGE SCALE GENOMIC DNA]</scope>
    <source>
        <strain evidence="9 10">Nv1</strain>
    </source>
</reference>
<evidence type="ECO:0000256" key="7">
    <source>
        <dbReference type="HAMAP-Rule" id="MF_01008"/>
    </source>
</evidence>
<dbReference type="InterPro" id="IPR038619">
    <property type="entry name" value="MraZ_sf"/>
</dbReference>
<dbReference type="SUPFAM" id="SSF89447">
    <property type="entry name" value="AbrB/MazE/MraZ-like"/>
    <property type="match status" value="1"/>
</dbReference>
<protein>
    <recommendedName>
        <fullName evidence="1 7">Transcriptional regulator MraZ</fullName>
    </recommendedName>
</protein>
<dbReference type="GO" id="GO:0009295">
    <property type="term" value="C:nucleoid"/>
    <property type="evidence" value="ECO:0007669"/>
    <property type="project" value="UniProtKB-SubCell"/>
</dbReference>
<evidence type="ECO:0000256" key="1">
    <source>
        <dbReference type="ARBA" id="ARBA00013860"/>
    </source>
</evidence>
<dbReference type="Proteomes" id="UP000198620">
    <property type="component" value="Unassembled WGS sequence"/>
</dbReference>
<dbReference type="AlphaFoldDB" id="A0A1H7FZI8"/>
<feature type="domain" description="SpoVT-AbrB" evidence="8">
    <location>
        <begin position="20"/>
        <end position="66"/>
    </location>
</feature>
<comment type="similarity">
    <text evidence="7">Belongs to the MraZ family.</text>
</comment>
<keyword evidence="5 7" id="KW-0238">DNA-binding</keyword>
<evidence type="ECO:0000256" key="6">
    <source>
        <dbReference type="ARBA" id="ARBA00023163"/>
    </source>
</evidence>
<keyword evidence="3" id="KW-0677">Repeat</keyword>
<comment type="subunit">
    <text evidence="7">Forms oligomers.</text>
</comment>
<proteinExistence type="inferred from homology"/>
<dbReference type="NCBIfam" id="TIGR00242">
    <property type="entry name" value="division/cell wall cluster transcriptional repressor MraZ"/>
    <property type="match status" value="1"/>
</dbReference>
<dbReference type="PANTHER" id="PTHR34701">
    <property type="entry name" value="TRANSCRIPTIONAL REGULATOR MRAZ"/>
    <property type="match status" value="1"/>
</dbReference>
<gene>
    <name evidence="7" type="primary">mraZ</name>
    <name evidence="9" type="ORF">SAMN05216387_101127</name>
</gene>
<evidence type="ECO:0000256" key="4">
    <source>
        <dbReference type="ARBA" id="ARBA00023015"/>
    </source>
</evidence>
<evidence type="ECO:0000259" key="8">
    <source>
        <dbReference type="PROSITE" id="PS51740"/>
    </source>
</evidence>
<keyword evidence="2 7" id="KW-0963">Cytoplasm</keyword>
<dbReference type="GO" id="GO:2000143">
    <property type="term" value="P:negative regulation of DNA-templated transcription initiation"/>
    <property type="evidence" value="ECO:0007669"/>
    <property type="project" value="TreeGrafter"/>
</dbReference>
<dbReference type="InterPro" id="IPR020603">
    <property type="entry name" value="MraZ_dom"/>
</dbReference>
<name>A0A1H7FZI8_9PROT</name>
<dbReference type="InterPro" id="IPR007159">
    <property type="entry name" value="SpoVT-AbrB_dom"/>
</dbReference>
<dbReference type="InterPro" id="IPR003444">
    <property type="entry name" value="MraZ"/>
</dbReference>